<comment type="caution">
    <text evidence="2">The sequence shown here is derived from an EMBL/GenBank/DDBJ whole genome shotgun (WGS) entry which is preliminary data.</text>
</comment>
<keyword evidence="3" id="KW-1185">Reference proteome</keyword>
<name>A0A5R8Y4H8_9BACT</name>
<organism evidence="2 3">
    <name type="scientific">Arcobacter arenosus</name>
    <dbReference type="NCBI Taxonomy" id="2576037"/>
    <lineage>
        <taxon>Bacteria</taxon>
        <taxon>Pseudomonadati</taxon>
        <taxon>Campylobacterota</taxon>
        <taxon>Epsilonproteobacteria</taxon>
        <taxon>Campylobacterales</taxon>
        <taxon>Arcobacteraceae</taxon>
        <taxon>Arcobacter</taxon>
    </lineage>
</organism>
<sequence>MARDSQEQKELKIKALTEAIDILKDESSPSNNQVTFNKVVNLANELYSSKLLRNISPTSLKNPTSEDFINIKKIIEEYRVEYKKIKTAAPKKSMQEVSKLKTQVKNLVEQIAKFHDEKLLLTEQLNLKDRAIENLKNERDRLYDEIKILKISNGN</sequence>
<dbReference type="RefSeq" id="WP_138150723.1">
    <property type="nucleotide sequence ID" value="NZ_VANU01000001.1"/>
</dbReference>
<evidence type="ECO:0000313" key="3">
    <source>
        <dbReference type="Proteomes" id="UP000308901"/>
    </source>
</evidence>
<evidence type="ECO:0000313" key="2">
    <source>
        <dbReference type="EMBL" id="TLP40432.1"/>
    </source>
</evidence>
<dbReference type="AlphaFoldDB" id="A0A5R8Y4H8"/>
<keyword evidence="1" id="KW-0175">Coiled coil</keyword>
<feature type="coiled-coil region" evidence="1">
    <location>
        <begin position="97"/>
        <end position="152"/>
    </location>
</feature>
<dbReference type="EMBL" id="VANU01000001">
    <property type="protein sequence ID" value="TLP40432.1"/>
    <property type="molecule type" value="Genomic_DNA"/>
</dbReference>
<dbReference type="Proteomes" id="UP000308901">
    <property type="component" value="Unassembled WGS sequence"/>
</dbReference>
<proteinExistence type="predicted"/>
<reference evidence="2 3" key="1">
    <citation type="submission" date="2019-05" db="EMBL/GenBank/DDBJ databases">
        <title>Arcobacter sp. nov., isolated from sea sediment.</title>
        <authorList>
            <person name="Kim W."/>
        </authorList>
    </citation>
    <scope>NUCLEOTIDE SEQUENCE [LARGE SCALE GENOMIC DNA]</scope>
    <source>
        <strain evidence="2 3">CAU 1517</strain>
    </source>
</reference>
<protein>
    <submittedName>
        <fullName evidence="2">Uncharacterized protein</fullName>
    </submittedName>
</protein>
<gene>
    <name evidence="2" type="ORF">FDK22_00010</name>
</gene>
<accession>A0A5R8Y4H8</accession>
<evidence type="ECO:0000256" key="1">
    <source>
        <dbReference type="SAM" id="Coils"/>
    </source>
</evidence>